<protein>
    <recommendedName>
        <fullName evidence="6">SrtB family sortase</fullName>
    </recommendedName>
</protein>
<dbReference type="InterPro" id="IPR005754">
    <property type="entry name" value="Sortase"/>
</dbReference>
<keyword evidence="1" id="KW-0378">Hydrolase</keyword>
<evidence type="ECO:0000313" key="5">
    <source>
        <dbReference type="Proteomes" id="UP000003136"/>
    </source>
</evidence>
<dbReference type="HOGENOM" id="CLU_034078_3_0_9"/>
<name>B7AP69_9FIRM</name>
<dbReference type="SUPFAM" id="SSF63817">
    <property type="entry name" value="Sortase"/>
    <property type="match status" value="1"/>
</dbReference>
<accession>B7AP69</accession>
<feature type="transmembrane region" description="Helical" evidence="3">
    <location>
        <begin position="22"/>
        <end position="46"/>
    </location>
</feature>
<dbReference type="Pfam" id="PF04203">
    <property type="entry name" value="Sortase"/>
    <property type="match status" value="1"/>
</dbReference>
<reference evidence="4 5" key="2">
    <citation type="submission" date="2008-11" db="EMBL/GenBank/DDBJ databases">
        <authorList>
            <person name="Fulton L."/>
            <person name="Clifton S."/>
            <person name="Fulton B."/>
            <person name="Xu J."/>
            <person name="Minx P."/>
            <person name="Pepin K.H."/>
            <person name="Johnson M."/>
            <person name="Bhonagiri V."/>
            <person name="Nash W.E."/>
            <person name="Mardis E.R."/>
            <person name="Wilson R.K."/>
        </authorList>
    </citation>
    <scope>NUCLEOTIDE SEQUENCE [LARGE SCALE GENOMIC DNA]</scope>
    <source>
        <strain evidence="4 5">ATCC 43243</strain>
    </source>
</reference>
<evidence type="ECO:0000313" key="4">
    <source>
        <dbReference type="EMBL" id="EEC58343.1"/>
    </source>
</evidence>
<keyword evidence="3" id="KW-0472">Membrane</keyword>
<dbReference type="GO" id="GO:0016787">
    <property type="term" value="F:hydrolase activity"/>
    <property type="evidence" value="ECO:0007669"/>
    <property type="project" value="UniProtKB-KW"/>
</dbReference>
<evidence type="ECO:0000256" key="1">
    <source>
        <dbReference type="ARBA" id="ARBA00022801"/>
    </source>
</evidence>
<comment type="caution">
    <text evidence="4">The sequence shown here is derived from an EMBL/GenBank/DDBJ whole genome shotgun (WGS) entry which is preliminary data.</text>
</comment>
<dbReference type="InterPro" id="IPR009835">
    <property type="entry name" value="SrtB"/>
</dbReference>
<dbReference type="AlphaFoldDB" id="B7AP69"/>
<feature type="active site" description="Acyl-thioester intermediate" evidence="2">
    <location>
        <position position="255"/>
    </location>
</feature>
<dbReference type="CDD" id="cd05826">
    <property type="entry name" value="Sortase_B"/>
    <property type="match status" value="1"/>
</dbReference>
<dbReference type="eggNOG" id="COG4509">
    <property type="taxonomic scope" value="Bacteria"/>
</dbReference>
<keyword evidence="3" id="KW-1133">Transmembrane helix</keyword>
<organism evidence="4 5">
    <name type="scientific">[Bacteroides] pectinophilus ATCC 43243</name>
    <dbReference type="NCBI Taxonomy" id="483218"/>
    <lineage>
        <taxon>Bacteria</taxon>
        <taxon>Bacillati</taxon>
        <taxon>Bacillota</taxon>
        <taxon>Clostridia</taxon>
        <taxon>Eubacteriales</taxon>
    </lineage>
</organism>
<keyword evidence="5" id="KW-1185">Reference proteome</keyword>
<proteinExistence type="predicted"/>
<evidence type="ECO:0008006" key="6">
    <source>
        <dbReference type="Google" id="ProtNLM"/>
    </source>
</evidence>
<reference evidence="4 5" key="1">
    <citation type="submission" date="2008-11" db="EMBL/GenBank/DDBJ databases">
        <title>Draft genome sequence of Bacteroides pectinophilus (ATCC 43243).</title>
        <authorList>
            <person name="Sudarsanam P."/>
            <person name="Ley R."/>
            <person name="Guruge J."/>
            <person name="Turnbaugh P.J."/>
            <person name="Mahowald M."/>
            <person name="Liep D."/>
            <person name="Gordon J."/>
        </authorList>
    </citation>
    <scope>NUCLEOTIDE SEQUENCE [LARGE SCALE GENOMIC DNA]</scope>
    <source>
        <strain evidence="4 5">ATCC 43243</strain>
    </source>
</reference>
<dbReference type="Gene3D" id="2.40.260.10">
    <property type="entry name" value="Sortase"/>
    <property type="match status" value="1"/>
</dbReference>
<evidence type="ECO:0000256" key="3">
    <source>
        <dbReference type="SAM" id="Phobius"/>
    </source>
</evidence>
<keyword evidence="3" id="KW-0812">Transmembrane</keyword>
<evidence type="ECO:0000256" key="2">
    <source>
        <dbReference type="PIRSR" id="PIRSR605754-1"/>
    </source>
</evidence>
<dbReference type="EMBL" id="ABVQ01000034">
    <property type="protein sequence ID" value="EEC58343.1"/>
    <property type="molecule type" value="Genomic_DNA"/>
</dbReference>
<sequence>MKHTDNGQDIIFMKQNSKTYDIIRYIVLGAAVVVFLVAAGMLIHIFMEYKKGTDIYENISSSVLTPVDKPTGDGTDTSSDEEENLPFVYDHQALLNINSEGQGYLYIPSIDLRLPVVQGTDNEYYLNHTFNKVYNAAGALFIDSRVDKGLGGSNVIIYGHNMKNGSMFAKLAYYKNESFYRQQGNDVFYIYTGDEIREYRIFDAFENDPEGYVYTCNFGTASQLQEYASTVKSYSLYDTGVDVSSATQVVTFSTCTGDGARRIIVQGIYVGSRTDKQTSDN</sequence>
<gene>
    <name evidence="4" type="ORF">BACPEC_00473</name>
</gene>
<dbReference type="Proteomes" id="UP000003136">
    <property type="component" value="Unassembled WGS sequence"/>
</dbReference>
<feature type="active site" description="Proton donor/acceptor" evidence="2">
    <location>
        <position position="160"/>
    </location>
</feature>
<dbReference type="InterPro" id="IPR023365">
    <property type="entry name" value="Sortase_dom-sf"/>
</dbReference>
<dbReference type="STRING" id="483218.BACPEC_00473"/>